<evidence type="ECO:0000256" key="4">
    <source>
        <dbReference type="SAM" id="MobiDB-lite"/>
    </source>
</evidence>
<organism evidence="7 8">
    <name type="scientific">Scomber scombrus</name>
    <name type="common">Atlantic mackerel</name>
    <name type="synonym">Scomber vernalis</name>
    <dbReference type="NCBI Taxonomy" id="13677"/>
    <lineage>
        <taxon>Eukaryota</taxon>
        <taxon>Metazoa</taxon>
        <taxon>Chordata</taxon>
        <taxon>Craniata</taxon>
        <taxon>Vertebrata</taxon>
        <taxon>Euteleostomi</taxon>
        <taxon>Actinopterygii</taxon>
        <taxon>Neopterygii</taxon>
        <taxon>Teleostei</taxon>
        <taxon>Neoteleostei</taxon>
        <taxon>Acanthomorphata</taxon>
        <taxon>Pelagiaria</taxon>
        <taxon>Scombriformes</taxon>
        <taxon>Scombridae</taxon>
        <taxon>Scomber</taxon>
    </lineage>
</organism>
<dbReference type="SUPFAM" id="SSF52129">
    <property type="entry name" value="Caspase-like"/>
    <property type="match status" value="1"/>
</dbReference>
<dbReference type="SMART" id="SM00115">
    <property type="entry name" value="CASc"/>
    <property type="match status" value="1"/>
</dbReference>
<dbReference type="Proteomes" id="UP001314229">
    <property type="component" value="Unassembled WGS sequence"/>
</dbReference>
<comment type="caution">
    <text evidence="7">The sequence shown here is derived from an EMBL/GenBank/DDBJ whole genome shotgun (WGS) entry which is preliminary data.</text>
</comment>
<dbReference type="GO" id="GO:0042981">
    <property type="term" value="P:regulation of apoptotic process"/>
    <property type="evidence" value="ECO:0007669"/>
    <property type="project" value="InterPro"/>
</dbReference>
<dbReference type="InterPro" id="IPR001875">
    <property type="entry name" value="DED_dom"/>
</dbReference>
<dbReference type="PROSITE" id="PS50168">
    <property type="entry name" value="DED"/>
    <property type="match status" value="1"/>
</dbReference>
<proteinExistence type="inferred from homology"/>
<comment type="similarity">
    <text evidence="1">Belongs to the peptidase C14A family.</text>
</comment>
<feature type="domain" description="Caspase family p20" evidence="6">
    <location>
        <begin position="152"/>
        <end position="247"/>
    </location>
</feature>
<dbReference type="GO" id="GO:0006915">
    <property type="term" value="P:apoptotic process"/>
    <property type="evidence" value="ECO:0007669"/>
    <property type="project" value="UniProtKB-KW"/>
</dbReference>
<dbReference type="InterPro" id="IPR029030">
    <property type="entry name" value="Caspase-like_dom_sf"/>
</dbReference>
<dbReference type="FunFam" id="1.10.533.10:FF:000016">
    <property type="entry name" value="CASP8 and FADD-like apoptosis regulator"/>
    <property type="match status" value="1"/>
</dbReference>
<dbReference type="Gene3D" id="3.40.50.1460">
    <property type="match status" value="1"/>
</dbReference>
<dbReference type="InterPro" id="IPR011029">
    <property type="entry name" value="DEATH-like_dom_sf"/>
</dbReference>
<evidence type="ECO:0000259" key="6">
    <source>
        <dbReference type="PROSITE" id="PS50208"/>
    </source>
</evidence>
<keyword evidence="2" id="KW-0053">Apoptosis</keyword>
<dbReference type="AlphaFoldDB" id="A0AAV1N5U1"/>
<dbReference type="GO" id="GO:0004197">
    <property type="term" value="F:cysteine-type endopeptidase activity"/>
    <property type="evidence" value="ECO:0007669"/>
    <property type="project" value="InterPro"/>
</dbReference>
<reference evidence="7 8" key="1">
    <citation type="submission" date="2024-01" db="EMBL/GenBank/DDBJ databases">
        <authorList>
            <person name="Alioto T."/>
            <person name="Alioto T."/>
            <person name="Gomez Garrido J."/>
        </authorList>
    </citation>
    <scope>NUCLEOTIDE SEQUENCE [LARGE SCALE GENOMIC DNA]</scope>
</reference>
<dbReference type="PROSITE" id="PS50208">
    <property type="entry name" value="CASPASE_P20"/>
    <property type="match status" value="1"/>
</dbReference>
<dbReference type="InterPro" id="IPR011600">
    <property type="entry name" value="Pept_C14_caspase"/>
</dbReference>
<dbReference type="GO" id="GO:0005737">
    <property type="term" value="C:cytoplasm"/>
    <property type="evidence" value="ECO:0007669"/>
    <property type="project" value="UniProtKB-ARBA"/>
</dbReference>
<evidence type="ECO:0000256" key="3">
    <source>
        <dbReference type="ARBA" id="ARBA00022737"/>
    </source>
</evidence>
<dbReference type="SMART" id="SM00031">
    <property type="entry name" value="DED"/>
    <property type="match status" value="1"/>
</dbReference>
<keyword evidence="3" id="KW-0677">Repeat</keyword>
<gene>
    <name evidence="7" type="ORF">FSCOSCO3_A000854</name>
</gene>
<feature type="domain" description="DED" evidence="5">
    <location>
        <begin position="1"/>
        <end position="67"/>
    </location>
</feature>
<dbReference type="EMBL" id="CAWUFR010000015">
    <property type="protein sequence ID" value="CAK6954224.1"/>
    <property type="molecule type" value="Genomic_DNA"/>
</dbReference>
<dbReference type="GO" id="GO:0006508">
    <property type="term" value="P:proteolysis"/>
    <property type="evidence" value="ECO:0007669"/>
    <property type="project" value="InterPro"/>
</dbReference>
<accession>A0AAV1N5U1</accession>
<dbReference type="PANTHER" id="PTHR48169:SF3">
    <property type="entry name" value="CASP8 AND FADD LIKE APOPTOSIS REGULATOR"/>
    <property type="match status" value="1"/>
</dbReference>
<evidence type="ECO:0000259" key="5">
    <source>
        <dbReference type="PROSITE" id="PS50168"/>
    </source>
</evidence>
<dbReference type="SUPFAM" id="SSF47986">
    <property type="entry name" value="DEATH domain"/>
    <property type="match status" value="1"/>
</dbReference>
<dbReference type="Pfam" id="PF01335">
    <property type="entry name" value="DED"/>
    <property type="match status" value="1"/>
</dbReference>
<sequence length="364" mass="42080">MASEDLKSVKFLLGSTLPREKTEKAKNFLDVVTELEKLDKVSPERVELVEECLRHIDRIDLAKKVNMYKTSVVTSEQRSCQQQSYSFPLQSPTPNSTQSPQQTRLVQSRHIVQEKIPVPIYREKNYRSPLDWYKFNSDPRGVCVIIDCVGNDGEMLEHTFKALHFNVVLHKLLSVDDTLSTLRRIFRQRENHRGDGFVCCIISRGTASHLLATDSYGMGLRLDTVRQLFTADECPMLAGKPKLFFIQRYSIPEFQPYARMQHRDKDLETDGCDGLSRGNSVPTDADVFWSHCWTDERHLQQGHHRSIYLKALTDALHKGQRRKTSLIDAHLEVNRAIYEHNNGNPGEDYHIDLKHTLRKELHLQ</sequence>
<dbReference type="Pfam" id="PF00656">
    <property type="entry name" value="Peptidase_C14"/>
    <property type="match status" value="1"/>
</dbReference>
<evidence type="ECO:0000313" key="7">
    <source>
        <dbReference type="EMBL" id="CAK6954224.1"/>
    </source>
</evidence>
<dbReference type="Gene3D" id="1.10.533.10">
    <property type="entry name" value="Death Domain, Fas"/>
    <property type="match status" value="1"/>
</dbReference>
<evidence type="ECO:0000256" key="2">
    <source>
        <dbReference type="ARBA" id="ARBA00022703"/>
    </source>
</evidence>
<protein>
    <submittedName>
        <fullName evidence="7">CASP8 and FADD-like apoptosis regulator</fullName>
    </submittedName>
</protein>
<feature type="region of interest" description="Disordered" evidence="4">
    <location>
        <begin position="84"/>
        <end position="105"/>
    </location>
</feature>
<evidence type="ECO:0000313" key="8">
    <source>
        <dbReference type="Proteomes" id="UP001314229"/>
    </source>
</evidence>
<name>A0AAV1N5U1_SCOSC</name>
<keyword evidence="8" id="KW-1185">Reference proteome</keyword>
<dbReference type="PANTHER" id="PTHR48169">
    <property type="entry name" value="DED DOMAIN-CONTAINING PROTEIN"/>
    <property type="match status" value="1"/>
</dbReference>
<evidence type="ECO:0000256" key="1">
    <source>
        <dbReference type="ARBA" id="ARBA00010134"/>
    </source>
</evidence>
<dbReference type="InterPro" id="IPR015917">
    <property type="entry name" value="Pept_C14A"/>
</dbReference>
<dbReference type="InterPro" id="IPR001309">
    <property type="entry name" value="Pept_C14_p20"/>
</dbReference>